<organism evidence="8 9">
    <name type="scientific">Fusarium torreyae</name>
    <dbReference type="NCBI Taxonomy" id="1237075"/>
    <lineage>
        <taxon>Eukaryota</taxon>
        <taxon>Fungi</taxon>
        <taxon>Dikarya</taxon>
        <taxon>Ascomycota</taxon>
        <taxon>Pezizomycotina</taxon>
        <taxon>Sordariomycetes</taxon>
        <taxon>Hypocreomycetidae</taxon>
        <taxon>Hypocreales</taxon>
        <taxon>Nectriaceae</taxon>
        <taxon>Fusarium</taxon>
    </lineage>
</organism>
<dbReference type="OrthoDB" id="2789670at2759"/>
<comment type="cofactor">
    <cofactor evidence="1 5">
        <name>heme</name>
        <dbReference type="ChEBI" id="CHEBI:30413"/>
    </cofactor>
</comment>
<feature type="binding site" description="axial binding residue" evidence="5">
    <location>
        <position position="451"/>
    </location>
    <ligand>
        <name>heme</name>
        <dbReference type="ChEBI" id="CHEBI:30413"/>
    </ligand>
    <ligandPart>
        <name>Fe</name>
        <dbReference type="ChEBI" id="CHEBI:18248"/>
    </ligandPart>
</feature>
<comment type="caution">
    <text evidence="8">The sequence shown here is derived from an EMBL/GenBank/DDBJ whole genome shotgun (WGS) entry which is preliminary data.</text>
</comment>
<dbReference type="InterPro" id="IPR001128">
    <property type="entry name" value="Cyt_P450"/>
</dbReference>
<dbReference type="PRINTS" id="PR00463">
    <property type="entry name" value="EP450I"/>
</dbReference>
<dbReference type="Proteomes" id="UP001152049">
    <property type="component" value="Unassembled WGS sequence"/>
</dbReference>
<keyword evidence="6" id="KW-0560">Oxidoreductase</keyword>
<evidence type="ECO:0000256" key="6">
    <source>
        <dbReference type="RuleBase" id="RU000461"/>
    </source>
</evidence>
<dbReference type="InterPro" id="IPR017972">
    <property type="entry name" value="Cyt_P450_CS"/>
</dbReference>
<dbReference type="GO" id="GO:0005506">
    <property type="term" value="F:iron ion binding"/>
    <property type="evidence" value="ECO:0007669"/>
    <property type="project" value="InterPro"/>
</dbReference>
<evidence type="ECO:0000256" key="5">
    <source>
        <dbReference type="PIRSR" id="PIRSR602401-1"/>
    </source>
</evidence>
<feature type="transmembrane region" description="Helical" evidence="7">
    <location>
        <begin position="6"/>
        <end position="32"/>
    </location>
</feature>
<evidence type="ECO:0000256" key="3">
    <source>
        <dbReference type="ARBA" id="ARBA00022723"/>
    </source>
</evidence>
<dbReference type="PANTHER" id="PTHR24305">
    <property type="entry name" value="CYTOCHROME P450"/>
    <property type="match status" value="1"/>
</dbReference>
<gene>
    <name evidence="8" type="ORF">NW762_014092</name>
</gene>
<evidence type="ECO:0000313" key="8">
    <source>
        <dbReference type="EMBL" id="KAJ4245222.1"/>
    </source>
</evidence>
<keyword evidence="3 5" id="KW-0479">Metal-binding</keyword>
<comment type="similarity">
    <text evidence="6">Belongs to the cytochrome P450 family.</text>
</comment>
<dbReference type="SUPFAM" id="SSF48264">
    <property type="entry name" value="Cytochrome P450"/>
    <property type="match status" value="1"/>
</dbReference>
<dbReference type="Gene3D" id="1.10.630.10">
    <property type="entry name" value="Cytochrome P450"/>
    <property type="match status" value="1"/>
</dbReference>
<dbReference type="InterPro" id="IPR050121">
    <property type="entry name" value="Cytochrome_P450_monoxygenase"/>
</dbReference>
<evidence type="ECO:0008006" key="10">
    <source>
        <dbReference type="Google" id="ProtNLM"/>
    </source>
</evidence>
<protein>
    <recommendedName>
        <fullName evidence="10">Cytochrome P450 monooxygenase</fullName>
    </recommendedName>
</protein>
<dbReference type="Pfam" id="PF00067">
    <property type="entry name" value="p450"/>
    <property type="match status" value="1"/>
</dbReference>
<keyword evidence="2 5" id="KW-0349">Heme</keyword>
<dbReference type="PROSITE" id="PS00086">
    <property type="entry name" value="CYTOCHROME_P450"/>
    <property type="match status" value="1"/>
</dbReference>
<dbReference type="CDD" id="cd11061">
    <property type="entry name" value="CYP67-like"/>
    <property type="match status" value="1"/>
</dbReference>
<keyword evidence="7" id="KW-1133">Transmembrane helix</keyword>
<dbReference type="PANTHER" id="PTHR24305:SF172">
    <property type="entry name" value="P450, PUTATIVE (EUROFUNG)-RELATED"/>
    <property type="match status" value="1"/>
</dbReference>
<dbReference type="GO" id="GO:0016705">
    <property type="term" value="F:oxidoreductase activity, acting on paired donors, with incorporation or reduction of molecular oxygen"/>
    <property type="evidence" value="ECO:0007669"/>
    <property type="project" value="InterPro"/>
</dbReference>
<keyword evidence="7" id="KW-0472">Membrane</keyword>
<sequence>MTIIQLLPYALAAAGISLGLWLIVFPPLQYLWDPYGLRKFPSVSLSALTPLWRAWHNIHMRHYAAVDDAHKKLGSHVRIAPNHISILHPDAPNDIYGHGAGMLKDAWYDAPAGAHRNLADTRNKAEHQAKRKMLAHAFAAKTVTSLEPQLIDTLDALKNILDSHIKSGKQANMRRLLNYFTIDLFGQLLYSRRFGCLDRGDDMLDAELPDGTLYKVPFIDSLLKVTVINTLLAMAPSIVPYVKPIVDQHPWKKLGSDWENVVIHNTKKRINNPDLEEADLFDRLLTNNRGEKLNLSLGDLVAECSAMMNAGTETTTAAMTNTVFLLYTHPKILTKLRVEIDAAFPGMRQPSYETASQLTYLRACIEESLRVRPASSFGLPRIVPPGGRVIAGKFVPGGAVVSVPTYSLLRDETVFDRATEYNPDRWMTDDAELKARMNNNHLPFSTGPRACIGRNIAYFEQIVVIATLVKFYDFVVPEGFELETQERFNSNAGEFFVDVRHRVM</sequence>
<dbReference type="EMBL" id="JAOQAZ010000047">
    <property type="protein sequence ID" value="KAJ4245222.1"/>
    <property type="molecule type" value="Genomic_DNA"/>
</dbReference>
<dbReference type="InterPro" id="IPR036396">
    <property type="entry name" value="Cyt_P450_sf"/>
</dbReference>
<accession>A0A9W8RNB0</accession>
<evidence type="ECO:0000256" key="1">
    <source>
        <dbReference type="ARBA" id="ARBA00001971"/>
    </source>
</evidence>
<reference evidence="8" key="1">
    <citation type="submission" date="2022-09" db="EMBL/GenBank/DDBJ databases">
        <title>Fusarium specimens isolated from Avocado Roots.</title>
        <authorList>
            <person name="Stajich J."/>
            <person name="Roper C."/>
            <person name="Heimlech-Rivalta G."/>
        </authorList>
    </citation>
    <scope>NUCLEOTIDE SEQUENCE</scope>
    <source>
        <strain evidence="8">CF00136</strain>
    </source>
</reference>
<evidence type="ECO:0000256" key="7">
    <source>
        <dbReference type="SAM" id="Phobius"/>
    </source>
</evidence>
<name>A0A9W8RNB0_9HYPO</name>
<keyword evidence="9" id="KW-1185">Reference proteome</keyword>
<dbReference type="PRINTS" id="PR00385">
    <property type="entry name" value="P450"/>
</dbReference>
<evidence type="ECO:0000256" key="2">
    <source>
        <dbReference type="ARBA" id="ARBA00022617"/>
    </source>
</evidence>
<dbReference type="GO" id="GO:0004497">
    <property type="term" value="F:monooxygenase activity"/>
    <property type="evidence" value="ECO:0007669"/>
    <property type="project" value="UniProtKB-KW"/>
</dbReference>
<keyword evidence="6" id="KW-0503">Monooxygenase</keyword>
<dbReference type="GO" id="GO:0020037">
    <property type="term" value="F:heme binding"/>
    <property type="evidence" value="ECO:0007669"/>
    <property type="project" value="InterPro"/>
</dbReference>
<keyword evidence="7" id="KW-0812">Transmembrane</keyword>
<proteinExistence type="inferred from homology"/>
<evidence type="ECO:0000256" key="4">
    <source>
        <dbReference type="ARBA" id="ARBA00023004"/>
    </source>
</evidence>
<evidence type="ECO:0000313" key="9">
    <source>
        <dbReference type="Proteomes" id="UP001152049"/>
    </source>
</evidence>
<dbReference type="AlphaFoldDB" id="A0A9W8RNB0"/>
<keyword evidence="4 5" id="KW-0408">Iron</keyword>
<dbReference type="InterPro" id="IPR002401">
    <property type="entry name" value="Cyt_P450_E_grp-I"/>
</dbReference>